<reference evidence="3" key="1">
    <citation type="journal article" date="2015" name="Genome Announc.">
        <title>Genome sequence of the AIDS-associated pathogen Penicillium marneffei (ATCC18224) and its near taxonomic relative Talaromyces stipitatus (ATCC10500).</title>
        <authorList>
            <person name="Nierman W.C."/>
            <person name="Fedorova-Abrams N.D."/>
            <person name="Andrianopoulos A."/>
        </authorList>
    </citation>
    <scope>NUCLEOTIDE SEQUENCE [LARGE SCALE GENOMIC DNA]</scope>
    <source>
        <strain evidence="3">ATCC 10500 / CBS 375.48 / QM 6759 / NRRL 1006</strain>
    </source>
</reference>
<dbReference type="GeneID" id="8109979"/>
<organism evidence="2 3">
    <name type="scientific">Talaromyces stipitatus (strain ATCC 10500 / CBS 375.48 / QM 6759 / NRRL 1006)</name>
    <name type="common">Penicillium stipitatum</name>
    <dbReference type="NCBI Taxonomy" id="441959"/>
    <lineage>
        <taxon>Eukaryota</taxon>
        <taxon>Fungi</taxon>
        <taxon>Dikarya</taxon>
        <taxon>Ascomycota</taxon>
        <taxon>Pezizomycotina</taxon>
        <taxon>Eurotiomycetes</taxon>
        <taxon>Eurotiomycetidae</taxon>
        <taxon>Eurotiales</taxon>
        <taxon>Trichocomaceae</taxon>
        <taxon>Talaromyces</taxon>
        <taxon>Talaromyces sect. Talaromyces</taxon>
    </lineage>
</organism>
<dbReference type="GO" id="GO:0003676">
    <property type="term" value="F:nucleic acid binding"/>
    <property type="evidence" value="ECO:0007669"/>
    <property type="project" value="InterPro"/>
</dbReference>
<dbReference type="RefSeq" id="XP_002484507.1">
    <property type="nucleotide sequence ID" value="XM_002484462.1"/>
</dbReference>
<sequence length="238" mass="27612">MASYQEVAIAISHRFMRNSRAFTRSAADEAKADEEEDEIMGHVADEQATHSPNTASNIYAREWTERVGEVAERRLQFWQSSQEWHQFLGFQSTMRKLREDQTTPFQDSAENRWVEWWKAIRVADPIQALQEMMGKQIGRGGTMIVVIPLVVLREDIQQCCQRLGISCVEWNSRRPVDGASIVLVTPESTVTETFQTFINRKQWTKELDWIVIDECHMILQEGYQFQKEMAQLGKLVQA</sequence>
<dbReference type="eggNOG" id="KOG0351">
    <property type="taxonomic scope" value="Eukaryota"/>
</dbReference>
<gene>
    <name evidence="2" type="ORF">TSTA_023270</name>
</gene>
<dbReference type="Gene3D" id="3.40.50.300">
    <property type="entry name" value="P-loop containing nucleotide triphosphate hydrolases"/>
    <property type="match status" value="1"/>
</dbReference>
<dbReference type="InterPro" id="IPR011545">
    <property type="entry name" value="DEAD/DEAH_box_helicase_dom"/>
</dbReference>
<proteinExistence type="predicted"/>
<name>B8MEZ0_TALSN</name>
<dbReference type="SUPFAM" id="SSF52540">
    <property type="entry name" value="P-loop containing nucleoside triphosphate hydrolases"/>
    <property type="match status" value="1"/>
</dbReference>
<dbReference type="Proteomes" id="UP000001745">
    <property type="component" value="Unassembled WGS sequence"/>
</dbReference>
<evidence type="ECO:0000259" key="1">
    <source>
        <dbReference type="Pfam" id="PF00270"/>
    </source>
</evidence>
<dbReference type="GO" id="GO:0005524">
    <property type="term" value="F:ATP binding"/>
    <property type="evidence" value="ECO:0007669"/>
    <property type="project" value="InterPro"/>
</dbReference>
<dbReference type="OMA" id="WESWRPP"/>
<dbReference type="EMBL" id="EQ962656">
    <property type="protein sequence ID" value="EED17273.1"/>
    <property type="molecule type" value="Genomic_DNA"/>
</dbReference>
<evidence type="ECO:0000313" key="2">
    <source>
        <dbReference type="EMBL" id="EED17273.1"/>
    </source>
</evidence>
<accession>B8MEZ0</accession>
<dbReference type="PhylomeDB" id="B8MEZ0"/>
<protein>
    <recommendedName>
        <fullName evidence="1">DEAD/DEAH-box helicase domain-containing protein</fullName>
    </recommendedName>
</protein>
<dbReference type="STRING" id="441959.B8MEZ0"/>
<feature type="domain" description="DEAD/DEAH-box helicase" evidence="1">
    <location>
        <begin position="135"/>
        <end position="232"/>
    </location>
</feature>
<dbReference type="Pfam" id="PF00270">
    <property type="entry name" value="DEAD"/>
    <property type="match status" value="1"/>
</dbReference>
<keyword evidence="3" id="KW-1185">Reference proteome</keyword>
<dbReference type="OrthoDB" id="5153301at2759"/>
<dbReference type="InParanoid" id="B8MEZ0"/>
<dbReference type="VEuPathDB" id="FungiDB:TSTA_023270"/>
<dbReference type="InterPro" id="IPR027417">
    <property type="entry name" value="P-loop_NTPase"/>
</dbReference>
<dbReference type="AlphaFoldDB" id="B8MEZ0"/>
<dbReference type="HOGENOM" id="CLU_060564_0_0_1"/>
<evidence type="ECO:0000313" key="3">
    <source>
        <dbReference type="Proteomes" id="UP000001745"/>
    </source>
</evidence>